<evidence type="ECO:0000313" key="4">
    <source>
        <dbReference type="Proteomes" id="UP000295547"/>
    </source>
</evidence>
<organism evidence="1 4">
    <name type="scientific">Rhizobium azibense</name>
    <dbReference type="NCBI Taxonomy" id="1136135"/>
    <lineage>
        <taxon>Bacteria</taxon>
        <taxon>Pseudomonadati</taxon>
        <taxon>Pseudomonadota</taxon>
        <taxon>Alphaproteobacteria</taxon>
        <taxon>Hyphomicrobiales</taxon>
        <taxon>Rhizobiaceae</taxon>
        <taxon>Rhizobium/Agrobacterium group</taxon>
        <taxon>Rhizobium</taxon>
    </lineage>
</organism>
<dbReference type="EMBL" id="SMBK01000001">
    <property type="protein sequence ID" value="TCU41271.1"/>
    <property type="molecule type" value="Genomic_DNA"/>
</dbReference>
<sequence length="32" mass="3778">MILAWILSLFQDFIDTSGEPVDRINPLFWLAR</sequence>
<keyword evidence="4" id="KW-1185">Reference proteome</keyword>
<dbReference type="EMBL" id="SMBJ01000001">
    <property type="protein sequence ID" value="TCU30716.1"/>
    <property type="molecule type" value="Genomic_DNA"/>
</dbReference>
<dbReference type="Proteomes" id="UP000295547">
    <property type="component" value="Unassembled WGS sequence"/>
</dbReference>
<gene>
    <name evidence="2" type="ORF">EV129_101559</name>
    <name evidence="1" type="ORF">EV130_101290</name>
</gene>
<reference evidence="3 4" key="1">
    <citation type="submission" date="2019-03" db="EMBL/GenBank/DDBJ databases">
        <title>Genomic Encyclopedia of Type Strains, Phase IV (KMG-V): Genome sequencing to study the core and pangenomes of soil and plant-associated prokaryotes.</title>
        <authorList>
            <person name="Whitman W."/>
        </authorList>
    </citation>
    <scope>NUCLEOTIDE SEQUENCE [LARGE SCALE GENOMIC DNA]</scope>
    <source>
        <strain evidence="1 4">Gr42</strain>
        <strain evidence="2 3">IE4868</strain>
    </source>
</reference>
<comment type="caution">
    <text evidence="1">The sequence shown here is derived from an EMBL/GenBank/DDBJ whole genome shotgun (WGS) entry which is preliminary data.</text>
</comment>
<evidence type="ECO:0000313" key="1">
    <source>
        <dbReference type="EMBL" id="TCU30716.1"/>
    </source>
</evidence>
<proteinExistence type="predicted"/>
<dbReference type="Proteomes" id="UP000295507">
    <property type="component" value="Unassembled WGS sequence"/>
</dbReference>
<evidence type="ECO:0000313" key="2">
    <source>
        <dbReference type="EMBL" id="TCU41271.1"/>
    </source>
</evidence>
<dbReference type="AlphaFoldDB" id="A0A4R3RH92"/>
<protein>
    <submittedName>
        <fullName evidence="1">Uncharacterized protein</fullName>
    </submittedName>
</protein>
<accession>A0A4R3RH92</accession>
<name>A0A4R3RH92_9HYPH</name>
<evidence type="ECO:0000313" key="3">
    <source>
        <dbReference type="Proteomes" id="UP000295507"/>
    </source>
</evidence>